<accession>A0A6A7AIM5</accession>
<evidence type="ECO:0000313" key="1">
    <source>
        <dbReference type="EMBL" id="KAF2833162.1"/>
    </source>
</evidence>
<protein>
    <submittedName>
        <fullName evidence="1">Uncharacterized protein</fullName>
    </submittedName>
</protein>
<dbReference type="Proteomes" id="UP000799424">
    <property type="component" value="Unassembled WGS sequence"/>
</dbReference>
<organism evidence="1 2">
    <name type="scientific">Ophiobolus disseminans</name>
    <dbReference type="NCBI Taxonomy" id="1469910"/>
    <lineage>
        <taxon>Eukaryota</taxon>
        <taxon>Fungi</taxon>
        <taxon>Dikarya</taxon>
        <taxon>Ascomycota</taxon>
        <taxon>Pezizomycotina</taxon>
        <taxon>Dothideomycetes</taxon>
        <taxon>Pleosporomycetidae</taxon>
        <taxon>Pleosporales</taxon>
        <taxon>Pleosporineae</taxon>
        <taxon>Phaeosphaeriaceae</taxon>
        <taxon>Ophiobolus</taxon>
    </lineage>
</organism>
<evidence type="ECO:0000313" key="2">
    <source>
        <dbReference type="Proteomes" id="UP000799424"/>
    </source>
</evidence>
<dbReference type="PANTHER" id="PTHR35394">
    <property type="entry name" value="DUF3176 DOMAIN-CONTAINING PROTEIN"/>
    <property type="match status" value="1"/>
</dbReference>
<keyword evidence="2" id="KW-1185">Reference proteome</keyword>
<dbReference type="PANTHER" id="PTHR35394:SF5">
    <property type="entry name" value="DUF3176 DOMAIN-CONTAINING PROTEIN"/>
    <property type="match status" value="1"/>
</dbReference>
<reference evidence="1" key="1">
    <citation type="journal article" date="2020" name="Stud. Mycol.">
        <title>101 Dothideomycetes genomes: a test case for predicting lifestyles and emergence of pathogens.</title>
        <authorList>
            <person name="Haridas S."/>
            <person name="Albert R."/>
            <person name="Binder M."/>
            <person name="Bloem J."/>
            <person name="Labutti K."/>
            <person name="Salamov A."/>
            <person name="Andreopoulos B."/>
            <person name="Baker S."/>
            <person name="Barry K."/>
            <person name="Bills G."/>
            <person name="Bluhm B."/>
            <person name="Cannon C."/>
            <person name="Castanera R."/>
            <person name="Culley D."/>
            <person name="Daum C."/>
            <person name="Ezra D."/>
            <person name="Gonzalez J."/>
            <person name="Henrissat B."/>
            <person name="Kuo A."/>
            <person name="Liang C."/>
            <person name="Lipzen A."/>
            <person name="Lutzoni F."/>
            <person name="Magnuson J."/>
            <person name="Mondo S."/>
            <person name="Nolan M."/>
            <person name="Ohm R."/>
            <person name="Pangilinan J."/>
            <person name="Park H.-J."/>
            <person name="Ramirez L."/>
            <person name="Alfaro M."/>
            <person name="Sun H."/>
            <person name="Tritt A."/>
            <person name="Yoshinaga Y."/>
            <person name="Zwiers L.-H."/>
            <person name="Turgeon B."/>
            <person name="Goodwin S."/>
            <person name="Spatafora J."/>
            <person name="Crous P."/>
            <person name="Grigoriev I."/>
        </authorList>
    </citation>
    <scope>NUCLEOTIDE SEQUENCE</scope>
    <source>
        <strain evidence="1">CBS 113818</strain>
    </source>
</reference>
<proteinExistence type="predicted"/>
<gene>
    <name evidence="1" type="ORF">CC86DRAFT_399808</name>
</gene>
<sequence>MNLALKSCLYNAIHSNKRKNKIQPQYLCPTGNCTWDRFATFAFCPRCVDVSKHLKYTCKDQIAGRQYCNVSFPGGSPSIAFDAAKDSYFSGMVDSYFRVQKAESSVALNTTGCMRDLYLSPDSPQIWHTIRADIDLDVLGNLDGNRKMHNDTPIIGNECAMYPCVLSVDASVKTGEYQEDIIDTYYFPNEAGNRMFKTVVTPPWGKEKGVKSGDTFGMTVEAYQSAAATLKDVLIGEAQEADAGSGMSFTDDEIQAVFSAKYTNKTCNTPRDNFACAF</sequence>
<dbReference type="EMBL" id="MU006216">
    <property type="protein sequence ID" value="KAF2833162.1"/>
    <property type="molecule type" value="Genomic_DNA"/>
</dbReference>
<dbReference type="OrthoDB" id="5376804at2759"/>
<dbReference type="AlphaFoldDB" id="A0A6A7AIM5"/>
<name>A0A6A7AIM5_9PLEO</name>